<dbReference type="InterPro" id="IPR036052">
    <property type="entry name" value="TrpB-like_PALP_sf"/>
</dbReference>
<proteinExistence type="predicted"/>
<evidence type="ECO:0000259" key="3">
    <source>
        <dbReference type="PROSITE" id="PS50206"/>
    </source>
</evidence>
<dbReference type="RefSeq" id="WP_213349868.1">
    <property type="nucleotide sequence ID" value="NZ_JAEDAM010000097.1"/>
</dbReference>
<reference evidence="4 5" key="1">
    <citation type="journal article" date="2021" name="Nat. Commun.">
        <title>Reductive evolution and unique predatory mode in the CPR bacterium Vampirococcus lugosii.</title>
        <authorList>
            <person name="Moreira D."/>
            <person name="Zivanovic Y."/>
            <person name="Lopez-Archilla A.I."/>
            <person name="Iniesto M."/>
            <person name="Lopez-Garcia P."/>
        </authorList>
    </citation>
    <scope>NUCLEOTIDE SEQUENCE [LARGE SCALE GENOMIC DNA]</scope>
    <source>
        <strain evidence="4">Chiprana</strain>
    </source>
</reference>
<keyword evidence="2" id="KW-0663">Pyridoxal phosphate</keyword>
<dbReference type="Gene3D" id="3.40.250.10">
    <property type="entry name" value="Rhodanese-like domain"/>
    <property type="match status" value="1"/>
</dbReference>
<dbReference type="PROSITE" id="PS50206">
    <property type="entry name" value="RHODANESE_3"/>
    <property type="match status" value="1"/>
</dbReference>
<organism evidence="4 5">
    <name type="scientific">Candidatus Vampirococcus lugosii</name>
    <dbReference type="NCBI Taxonomy" id="2789015"/>
    <lineage>
        <taxon>Bacteria</taxon>
        <taxon>Candidatus Absconditibacteriota</taxon>
        <taxon>Vampirococcus</taxon>
    </lineage>
</organism>
<accession>A0ABS5QMN8</accession>
<comment type="caution">
    <text evidence="4">The sequence shown here is derived from an EMBL/GenBank/DDBJ whole genome shotgun (WGS) entry which is preliminary data.</text>
</comment>
<gene>
    <name evidence="4" type="ORF">VAMP_6856n74</name>
</gene>
<dbReference type="Pfam" id="PF00291">
    <property type="entry name" value="PALP"/>
    <property type="match status" value="1"/>
</dbReference>
<evidence type="ECO:0000313" key="4">
    <source>
        <dbReference type="EMBL" id="MBS8122458.1"/>
    </source>
</evidence>
<dbReference type="Pfam" id="PF00581">
    <property type="entry name" value="Rhodanese"/>
    <property type="match status" value="1"/>
</dbReference>
<protein>
    <submittedName>
        <fullName evidence="4">Pyridoxal-5'-phosphate-dependent protein, beta subunit</fullName>
    </submittedName>
</protein>
<dbReference type="Proteomes" id="UP000680365">
    <property type="component" value="Unassembled WGS sequence"/>
</dbReference>
<dbReference type="SUPFAM" id="SSF52821">
    <property type="entry name" value="Rhodanese/Cell cycle control phosphatase"/>
    <property type="match status" value="1"/>
</dbReference>
<dbReference type="SUPFAM" id="SSF53686">
    <property type="entry name" value="Tryptophan synthase beta subunit-like PLP-dependent enzymes"/>
    <property type="match status" value="1"/>
</dbReference>
<dbReference type="EMBL" id="JAEDAM010000097">
    <property type="protein sequence ID" value="MBS8122458.1"/>
    <property type="molecule type" value="Genomic_DNA"/>
</dbReference>
<dbReference type="InterPro" id="IPR036873">
    <property type="entry name" value="Rhodanese-like_dom_sf"/>
</dbReference>
<dbReference type="PANTHER" id="PTHR10314">
    <property type="entry name" value="CYSTATHIONINE BETA-SYNTHASE"/>
    <property type="match status" value="1"/>
</dbReference>
<evidence type="ECO:0000256" key="2">
    <source>
        <dbReference type="ARBA" id="ARBA00022898"/>
    </source>
</evidence>
<dbReference type="Gene3D" id="3.40.50.1100">
    <property type="match status" value="2"/>
</dbReference>
<dbReference type="CDD" id="cd00158">
    <property type="entry name" value="RHOD"/>
    <property type="match status" value="1"/>
</dbReference>
<evidence type="ECO:0000256" key="1">
    <source>
        <dbReference type="ARBA" id="ARBA00001933"/>
    </source>
</evidence>
<name>A0ABS5QMN8_9BACT</name>
<keyword evidence="5" id="KW-1185">Reference proteome</keyword>
<dbReference type="InterPro" id="IPR001763">
    <property type="entry name" value="Rhodanese-like_dom"/>
</dbReference>
<dbReference type="InterPro" id="IPR001926">
    <property type="entry name" value="TrpB-like_PALP"/>
</dbReference>
<comment type="cofactor">
    <cofactor evidence="1">
        <name>pyridoxal 5'-phosphate</name>
        <dbReference type="ChEBI" id="CHEBI:597326"/>
    </cofactor>
</comment>
<dbReference type="InterPro" id="IPR050214">
    <property type="entry name" value="Cys_Synth/Cystath_Beta-Synth"/>
</dbReference>
<feature type="domain" description="Rhodanese" evidence="3">
    <location>
        <begin position="376"/>
        <end position="462"/>
    </location>
</feature>
<evidence type="ECO:0000313" key="5">
    <source>
        <dbReference type="Proteomes" id="UP000680365"/>
    </source>
</evidence>
<sequence length="468" mass="53999">MKNVFKGPDSIKNYLNPNNHITPLLQLPANLNKYENEGIHIYAKLLQNLPLYNVKSIPAYNMISEKNENNKTIVESSSGNTAYSLCILGKVFGYNSMISYASEEVGEGKLDILRFFGSQVVINQEPICPNPNDENSSINIAKNLGKSKKYINFGQYENQKNPEGHYNYTGPQIYEQMEGNIDFYCSSLGTTGTFIGTSKYLKEKNPEIKSIGVVRKPNNPIPGPRTENLLNQIAFDRKSQLDYLQSVGTKRAYIQSLNLSRNGIIAGPSSGMILEGVFQFIKENYEKIQELKTKKGEINIVFICCDLPFLYIKDYFKYLDQELFPEIKNKHLIKSINTNNFDINIEIEVDTFFKKFFYEEKNKIWEAIKNDKEISTRQNILLIDIREKKYYQHFYIPNSKNIQINDLEKYIESDKNKEIYLICEYGGHSNEIAIKLKNRGYNCFSIKGGTIEWSKLNLPRIKNEICNF</sequence>
<dbReference type="SMART" id="SM00450">
    <property type="entry name" value="RHOD"/>
    <property type="match status" value="1"/>
</dbReference>